<dbReference type="PANTHER" id="PTHR13604">
    <property type="entry name" value="DC12-RELATED"/>
    <property type="match status" value="1"/>
</dbReference>
<keyword evidence="2 8" id="KW-0645">Protease</keyword>
<evidence type="ECO:0000313" key="9">
    <source>
        <dbReference type="EMBL" id="GHC28250.1"/>
    </source>
</evidence>
<organism evidence="9 10">
    <name type="scientific">Kushneria pakistanensis</name>
    <dbReference type="NCBI Taxonomy" id="1508770"/>
    <lineage>
        <taxon>Bacteria</taxon>
        <taxon>Pseudomonadati</taxon>
        <taxon>Pseudomonadota</taxon>
        <taxon>Gammaproteobacteria</taxon>
        <taxon>Oceanospirillales</taxon>
        <taxon>Halomonadaceae</taxon>
        <taxon>Kushneria</taxon>
    </lineage>
</organism>
<sequence length="235" mass="26295">MAGRLYIEALNTARLLDGIVTDSPIIASPNLAPRRWLSMLRLEQGHIHLGRAFWGMTPAWLKVLDHAPHCARAESLDERRMFREAFSARRCLIPVSGVYIWKQLPRQKQPFLVTRTDREPFMLAGIWCRYMTDTRTAFDSMALITVGVDAPLTPLTERFPAVIAPDQATTWLSPETPLTQARELLAPAPSALLGAFPVERLVNDPANQHWHCARPTGHMMTATRGAIQATGPRSP</sequence>
<keyword evidence="10" id="KW-1185">Reference proteome</keyword>
<evidence type="ECO:0000313" key="10">
    <source>
        <dbReference type="Proteomes" id="UP000604243"/>
    </source>
</evidence>
<comment type="caution">
    <text evidence="9">The sequence shown here is derived from an EMBL/GenBank/DDBJ whole genome shotgun (WGS) entry which is preliminary data.</text>
</comment>
<comment type="similarity">
    <text evidence="1 8">Belongs to the SOS response-associated peptidase family.</text>
</comment>
<proteinExistence type="inferred from homology"/>
<dbReference type="SUPFAM" id="SSF143081">
    <property type="entry name" value="BB1717-like"/>
    <property type="match status" value="1"/>
</dbReference>
<reference evidence="10" key="1">
    <citation type="journal article" date="2019" name="Int. J. Syst. Evol. Microbiol.">
        <title>The Global Catalogue of Microorganisms (GCM) 10K type strain sequencing project: providing services to taxonomists for standard genome sequencing and annotation.</title>
        <authorList>
            <consortium name="The Broad Institute Genomics Platform"/>
            <consortium name="The Broad Institute Genome Sequencing Center for Infectious Disease"/>
            <person name="Wu L."/>
            <person name="Ma J."/>
        </authorList>
    </citation>
    <scope>NUCLEOTIDE SEQUENCE [LARGE SCALE GENOMIC DNA]</scope>
    <source>
        <strain evidence="10">KCTC 42082</strain>
    </source>
</reference>
<keyword evidence="4 8" id="KW-0378">Hydrolase</keyword>
<name>A0ABQ3FLM3_9GAMM</name>
<dbReference type="RefSeq" id="WP_189518164.1">
    <property type="nucleotide sequence ID" value="NZ_BMZM01000003.1"/>
</dbReference>
<evidence type="ECO:0000256" key="5">
    <source>
        <dbReference type="ARBA" id="ARBA00023124"/>
    </source>
</evidence>
<keyword evidence="7" id="KW-0456">Lyase</keyword>
<dbReference type="Gene3D" id="3.90.1680.10">
    <property type="entry name" value="SOS response associated peptidase-like"/>
    <property type="match status" value="1"/>
</dbReference>
<accession>A0ABQ3FLM3</accession>
<evidence type="ECO:0000256" key="3">
    <source>
        <dbReference type="ARBA" id="ARBA00022763"/>
    </source>
</evidence>
<keyword evidence="6" id="KW-0238">DNA-binding</keyword>
<protein>
    <recommendedName>
        <fullName evidence="8">Abasic site processing protein</fullName>
        <ecNumber evidence="8">3.4.-.-</ecNumber>
    </recommendedName>
</protein>
<evidence type="ECO:0000256" key="8">
    <source>
        <dbReference type="RuleBase" id="RU364100"/>
    </source>
</evidence>
<evidence type="ECO:0000256" key="6">
    <source>
        <dbReference type="ARBA" id="ARBA00023125"/>
    </source>
</evidence>
<dbReference type="Proteomes" id="UP000604243">
    <property type="component" value="Unassembled WGS sequence"/>
</dbReference>
<keyword evidence="5" id="KW-0190">Covalent protein-DNA linkage</keyword>
<dbReference type="EMBL" id="BMZM01000003">
    <property type="protein sequence ID" value="GHC28250.1"/>
    <property type="molecule type" value="Genomic_DNA"/>
</dbReference>
<dbReference type="Pfam" id="PF02586">
    <property type="entry name" value="SRAP"/>
    <property type="match status" value="1"/>
</dbReference>
<dbReference type="InterPro" id="IPR003738">
    <property type="entry name" value="SRAP"/>
</dbReference>
<evidence type="ECO:0000256" key="1">
    <source>
        <dbReference type="ARBA" id="ARBA00008136"/>
    </source>
</evidence>
<keyword evidence="3" id="KW-0227">DNA damage</keyword>
<dbReference type="InterPro" id="IPR036590">
    <property type="entry name" value="SRAP-like"/>
</dbReference>
<evidence type="ECO:0000256" key="4">
    <source>
        <dbReference type="ARBA" id="ARBA00022801"/>
    </source>
</evidence>
<gene>
    <name evidence="9" type="ORF">GCM10010082_22000</name>
</gene>
<evidence type="ECO:0000256" key="7">
    <source>
        <dbReference type="ARBA" id="ARBA00023239"/>
    </source>
</evidence>
<evidence type="ECO:0000256" key="2">
    <source>
        <dbReference type="ARBA" id="ARBA00022670"/>
    </source>
</evidence>
<dbReference type="PANTHER" id="PTHR13604:SF0">
    <property type="entry name" value="ABASIC SITE PROCESSING PROTEIN HMCES"/>
    <property type="match status" value="1"/>
</dbReference>
<dbReference type="EC" id="3.4.-.-" evidence="8"/>